<dbReference type="KEGG" id="psoj:PHYSODRAFT_515956"/>
<keyword evidence="2" id="KW-1185">Reference proteome</keyword>
<organism evidence="1 2">
    <name type="scientific">Phytophthora sojae (strain P6497)</name>
    <name type="common">Soybean stem and root rot agent</name>
    <name type="synonym">Phytophthora megasperma f. sp. glycines</name>
    <dbReference type="NCBI Taxonomy" id="1094619"/>
    <lineage>
        <taxon>Eukaryota</taxon>
        <taxon>Sar</taxon>
        <taxon>Stramenopiles</taxon>
        <taxon>Oomycota</taxon>
        <taxon>Peronosporomycetes</taxon>
        <taxon>Peronosporales</taxon>
        <taxon>Peronosporaceae</taxon>
        <taxon>Phytophthora</taxon>
    </lineage>
</organism>
<gene>
    <name evidence="1" type="ORF">PHYSODRAFT_515956</name>
</gene>
<dbReference type="SUPFAM" id="SSF53756">
    <property type="entry name" value="UDP-Glycosyltransferase/glycogen phosphorylase"/>
    <property type="match status" value="1"/>
</dbReference>
<dbReference type="RefSeq" id="XP_009531943.1">
    <property type="nucleotide sequence ID" value="XM_009533648.1"/>
</dbReference>
<sequence length="464" mass="52401">MLSLPHSTTLRRHGPEADFIEPLTSHDWQVSDEDLLHLSLLHESCVTDTNAVLPWQYGAPGHQGPIGIATNPHEVIHQDDPDLLHKLQQCPDVDIFLPVGLHGNGYCEDAVAYAKYLKSRLLPVWALEVKLFDPEVGREVDYYDLCPRTPVIFFQHYWDGVPSSPRWPENKPIYLMPNIEMVELTPEHYWRVDVVLCKTKVCYDRVTRWFEEEGNPRNAQVFYTKHTSSDQAQFARKRLADDSVAPKDFSDVRFIHTAGTSIWKGTKQLLDCWTSTPGLPPLDLYANEGSYNYLMQGAYDKWVWWYSRSTVNLHFGMMDRLAFSKLTAEAAFLMCPSLAEGYGHYINQARAAGAVIVTTDAPPMNELIVSNAMGVLIPTKIEKDARNGMLGGNYSDAHGLKNADGLLAAVKGEGICESVKKFVASTTTEQRAAMGANAREQYHKDTRFFAQAMQELREFARRSS</sequence>
<reference evidence="1 2" key="1">
    <citation type="journal article" date="2006" name="Science">
        <title>Phytophthora genome sequences uncover evolutionary origins and mechanisms of pathogenesis.</title>
        <authorList>
            <person name="Tyler B.M."/>
            <person name="Tripathy S."/>
            <person name="Zhang X."/>
            <person name="Dehal P."/>
            <person name="Jiang R.H."/>
            <person name="Aerts A."/>
            <person name="Arredondo F.D."/>
            <person name="Baxter L."/>
            <person name="Bensasson D."/>
            <person name="Beynon J.L."/>
            <person name="Chapman J."/>
            <person name="Damasceno C.M."/>
            <person name="Dorrance A.E."/>
            <person name="Dou D."/>
            <person name="Dickerman A.W."/>
            <person name="Dubchak I.L."/>
            <person name="Garbelotto M."/>
            <person name="Gijzen M."/>
            <person name="Gordon S.G."/>
            <person name="Govers F."/>
            <person name="Grunwald N.J."/>
            <person name="Huang W."/>
            <person name="Ivors K.L."/>
            <person name="Jones R.W."/>
            <person name="Kamoun S."/>
            <person name="Krampis K."/>
            <person name="Lamour K.H."/>
            <person name="Lee M.K."/>
            <person name="McDonald W.H."/>
            <person name="Medina M."/>
            <person name="Meijer H.J."/>
            <person name="Nordberg E.K."/>
            <person name="Maclean D.J."/>
            <person name="Ospina-Giraldo M.D."/>
            <person name="Morris P.F."/>
            <person name="Phuntumart V."/>
            <person name="Putnam N.H."/>
            <person name="Rash S."/>
            <person name="Rose J.K."/>
            <person name="Sakihama Y."/>
            <person name="Salamov A.A."/>
            <person name="Savidor A."/>
            <person name="Scheuring C.F."/>
            <person name="Smith B.M."/>
            <person name="Sobral B.W."/>
            <person name="Terry A."/>
            <person name="Torto-Alalibo T.A."/>
            <person name="Win J."/>
            <person name="Xu Z."/>
            <person name="Zhang H."/>
            <person name="Grigoriev I.V."/>
            <person name="Rokhsar D.S."/>
            <person name="Boore J.L."/>
        </authorList>
    </citation>
    <scope>NUCLEOTIDE SEQUENCE [LARGE SCALE GENOMIC DNA]</scope>
    <source>
        <strain evidence="1 2">P6497</strain>
    </source>
</reference>
<protein>
    <recommendedName>
        <fullName evidence="3">Glycosyl transferase family 1 domain-containing protein</fullName>
    </recommendedName>
</protein>
<dbReference type="Proteomes" id="UP000002640">
    <property type="component" value="Unassembled WGS sequence"/>
</dbReference>
<accession>G4ZW83</accession>
<evidence type="ECO:0000313" key="1">
    <source>
        <dbReference type="EMBL" id="EGZ11610.1"/>
    </source>
</evidence>
<name>G4ZW83_PHYSP</name>
<dbReference type="GeneID" id="20659744"/>
<dbReference type="OMA" id="DIITWHY"/>
<dbReference type="EMBL" id="JH159157">
    <property type="protein sequence ID" value="EGZ11610.1"/>
    <property type="molecule type" value="Genomic_DNA"/>
</dbReference>
<proteinExistence type="predicted"/>
<evidence type="ECO:0008006" key="3">
    <source>
        <dbReference type="Google" id="ProtNLM"/>
    </source>
</evidence>
<evidence type="ECO:0000313" key="2">
    <source>
        <dbReference type="Proteomes" id="UP000002640"/>
    </source>
</evidence>
<dbReference type="AlphaFoldDB" id="G4ZW83"/>
<dbReference type="Gene3D" id="3.40.50.2000">
    <property type="entry name" value="Glycogen Phosphorylase B"/>
    <property type="match status" value="1"/>
</dbReference>
<dbReference type="InParanoid" id="G4ZW83"/>